<keyword evidence="2" id="KW-0813">Transport</keyword>
<dbReference type="PANTHER" id="PTHR33751">
    <property type="entry name" value="CBB3-TYPE CYTOCHROME C OXIDASE SUBUNIT FIXP"/>
    <property type="match status" value="1"/>
</dbReference>
<dbReference type="PROSITE" id="PS51007">
    <property type="entry name" value="CYTC"/>
    <property type="match status" value="2"/>
</dbReference>
<dbReference type="GO" id="GO:0005506">
    <property type="term" value="F:iron ion binding"/>
    <property type="evidence" value="ECO:0007669"/>
    <property type="project" value="InterPro"/>
</dbReference>
<evidence type="ECO:0000313" key="9">
    <source>
        <dbReference type="EMBL" id="KKN66484.1"/>
    </source>
</evidence>
<dbReference type="InterPro" id="IPR024167">
    <property type="entry name" value="Cytochrome_c4-like"/>
</dbReference>
<organism evidence="9">
    <name type="scientific">marine sediment metagenome</name>
    <dbReference type="NCBI Taxonomy" id="412755"/>
    <lineage>
        <taxon>unclassified sequences</taxon>
        <taxon>metagenomes</taxon>
        <taxon>ecological metagenomes</taxon>
    </lineage>
</organism>
<dbReference type="Pfam" id="PF00034">
    <property type="entry name" value="Cytochrom_C"/>
    <property type="match status" value="2"/>
</dbReference>
<protein>
    <recommendedName>
        <fullName evidence="8">Cytochrome c domain-containing protein</fullName>
    </recommendedName>
</protein>
<dbReference type="GO" id="GO:0020037">
    <property type="term" value="F:heme binding"/>
    <property type="evidence" value="ECO:0007669"/>
    <property type="project" value="InterPro"/>
</dbReference>
<sequence>MKKMLLTAVIGATLVMSTSVTAAGNAKAGKAKAAVCAACHGADGNSPSDMFPKLAGQGEPYIIKQLTEFKSGERDNAIMAPMAAALSDEDMADLAAYYASKKITPGAVSEELVAAGEKIFRAGNKESGLPACMACHGPTGAGIPAAKWPSLSSQHAAYVEAQLKSFAEGTRSNDPNSMMRDIASKMKPEEMKAVAAYVSGLR</sequence>
<evidence type="ECO:0000256" key="5">
    <source>
        <dbReference type="ARBA" id="ARBA00022764"/>
    </source>
</evidence>
<keyword evidence="7" id="KW-0408">Iron</keyword>
<keyword evidence="5" id="KW-0574">Periplasm</keyword>
<evidence type="ECO:0000256" key="2">
    <source>
        <dbReference type="ARBA" id="ARBA00022448"/>
    </source>
</evidence>
<comment type="caution">
    <text evidence="9">The sequence shown here is derived from an EMBL/GenBank/DDBJ whole genome shotgun (WGS) entry which is preliminary data.</text>
</comment>
<gene>
    <name evidence="9" type="ORF">LCGC14_0470880</name>
</gene>
<evidence type="ECO:0000259" key="8">
    <source>
        <dbReference type="PROSITE" id="PS51007"/>
    </source>
</evidence>
<proteinExistence type="predicted"/>
<dbReference type="InterPro" id="IPR008168">
    <property type="entry name" value="Cyt_C_IC"/>
</dbReference>
<dbReference type="GO" id="GO:0042597">
    <property type="term" value="C:periplasmic space"/>
    <property type="evidence" value="ECO:0007669"/>
    <property type="project" value="UniProtKB-SubCell"/>
</dbReference>
<dbReference type="InterPro" id="IPR036909">
    <property type="entry name" value="Cyt_c-like_dom_sf"/>
</dbReference>
<evidence type="ECO:0000256" key="6">
    <source>
        <dbReference type="ARBA" id="ARBA00022982"/>
    </source>
</evidence>
<comment type="subcellular location">
    <subcellularLocation>
        <location evidence="1">Periplasm</location>
    </subcellularLocation>
</comment>
<evidence type="ECO:0000256" key="7">
    <source>
        <dbReference type="ARBA" id="ARBA00023004"/>
    </source>
</evidence>
<keyword evidence="4" id="KW-0479">Metal-binding</keyword>
<dbReference type="EMBL" id="LAZR01000499">
    <property type="protein sequence ID" value="KKN66484.1"/>
    <property type="molecule type" value="Genomic_DNA"/>
</dbReference>
<name>A0A0F9SHE0_9ZZZZ</name>
<dbReference type="PIRSF" id="PIRSF000005">
    <property type="entry name" value="Cytochrome_c4"/>
    <property type="match status" value="1"/>
</dbReference>
<feature type="domain" description="Cytochrome c" evidence="8">
    <location>
        <begin position="24"/>
        <end position="102"/>
    </location>
</feature>
<keyword evidence="6" id="KW-0249">Electron transport</keyword>
<evidence type="ECO:0000256" key="4">
    <source>
        <dbReference type="ARBA" id="ARBA00022723"/>
    </source>
</evidence>
<dbReference type="InterPro" id="IPR050597">
    <property type="entry name" value="Cytochrome_c_Oxidase_Subunit"/>
</dbReference>
<dbReference type="Gene3D" id="1.10.760.10">
    <property type="entry name" value="Cytochrome c-like domain"/>
    <property type="match status" value="2"/>
</dbReference>
<dbReference type="PRINTS" id="PR00605">
    <property type="entry name" value="CYTCHROMECIC"/>
</dbReference>
<accession>A0A0F9SHE0</accession>
<dbReference type="InterPro" id="IPR009056">
    <property type="entry name" value="Cyt_c-like_dom"/>
</dbReference>
<dbReference type="SUPFAM" id="SSF46626">
    <property type="entry name" value="Cytochrome c"/>
    <property type="match status" value="2"/>
</dbReference>
<reference evidence="9" key="1">
    <citation type="journal article" date="2015" name="Nature">
        <title>Complex archaea that bridge the gap between prokaryotes and eukaryotes.</title>
        <authorList>
            <person name="Spang A."/>
            <person name="Saw J.H."/>
            <person name="Jorgensen S.L."/>
            <person name="Zaremba-Niedzwiedzka K."/>
            <person name="Martijn J."/>
            <person name="Lind A.E."/>
            <person name="van Eijk R."/>
            <person name="Schleper C."/>
            <person name="Guy L."/>
            <person name="Ettema T.J."/>
        </authorList>
    </citation>
    <scope>NUCLEOTIDE SEQUENCE</scope>
</reference>
<dbReference type="AlphaFoldDB" id="A0A0F9SHE0"/>
<evidence type="ECO:0000256" key="1">
    <source>
        <dbReference type="ARBA" id="ARBA00004418"/>
    </source>
</evidence>
<dbReference type="PANTHER" id="PTHR33751:SF9">
    <property type="entry name" value="CYTOCHROME C4"/>
    <property type="match status" value="1"/>
</dbReference>
<evidence type="ECO:0000256" key="3">
    <source>
        <dbReference type="ARBA" id="ARBA00022617"/>
    </source>
</evidence>
<keyword evidence="3" id="KW-0349">Heme</keyword>
<dbReference type="GO" id="GO:0009055">
    <property type="term" value="F:electron transfer activity"/>
    <property type="evidence" value="ECO:0007669"/>
    <property type="project" value="InterPro"/>
</dbReference>
<feature type="domain" description="Cytochrome c" evidence="8">
    <location>
        <begin position="111"/>
        <end position="202"/>
    </location>
</feature>